<protein>
    <submittedName>
        <fullName evidence="5">Transcriptional regulator</fullName>
    </submittedName>
</protein>
<dbReference type="InterPro" id="IPR013656">
    <property type="entry name" value="PAS_4"/>
</dbReference>
<dbReference type="CDD" id="cd00130">
    <property type="entry name" value="PAS"/>
    <property type="match status" value="1"/>
</dbReference>
<comment type="caution">
    <text evidence="5">The sequence shown here is derived from an EMBL/GenBank/DDBJ whole genome shotgun (WGS) entry which is preliminary data.</text>
</comment>
<gene>
    <name evidence="5" type="ORF">GCM10007100_03520</name>
</gene>
<dbReference type="PANTHER" id="PTHR46796:SF13">
    <property type="entry name" value="HTH-TYPE TRANSCRIPTIONAL ACTIVATOR RHAS"/>
    <property type="match status" value="1"/>
</dbReference>
<dbReference type="SMART" id="SM00342">
    <property type="entry name" value="HTH_ARAC"/>
    <property type="match status" value="1"/>
</dbReference>
<dbReference type="PROSITE" id="PS01124">
    <property type="entry name" value="HTH_ARAC_FAMILY_2"/>
    <property type="match status" value="1"/>
</dbReference>
<reference evidence="5" key="1">
    <citation type="journal article" date="2014" name="Int. J. Syst. Evol. Microbiol.">
        <title>Complete genome sequence of Corynebacterium casei LMG S-19264T (=DSM 44701T), isolated from a smear-ripened cheese.</title>
        <authorList>
            <consortium name="US DOE Joint Genome Institute (JGI-PGF)"/>
            <person name="Walter F."/>
            <person name="Albersmeier A."/>
            <person name="Kalinowski J."/>
            <person name="Ruckert C."/>
        </authorList>
    </citation>
    <scope>NUCLEOTIDE SEQUENCE</scope>
    <source>
        <strain evidence="5">KCTC 12988</strain>
    </source>
</reference>
<keyword evidence="3" id="KW-0804">Transcription</keyword>
<dbReference type="AlphaFoldDB" id="A0A918THD7"/>
<dbReference type="Pfam" id="PF08448">
    <property type="entry name" value="PAS_4"/>
    <property type="match status" value="1"/>
</dbReference>
<dbReference type="Gene3D" id="3.30.450.20">
    <property type="entry name" value="PAS domain"/>
    <property type="match status" value="1"/>
</dbReference>
<dbReference type="InterPro" id="IPR018060">
    <property type="entry name" value="HTH_AraC"/>
</dbReference>
<keyword evidence="1" id="KW-0805">Transcription regulation</keyword>
<evidence type="ECO:0000259" key="4">
    <source>
        <dbReference type="PROSITE" id="PS01124"/>
    </source>
</evidence>
<dbReference type="Gene3D" id="1.10.10.60">
    <property type="entry name" value="Homeodomain-like"/>
    <property type="match status" value="2"/>
</dbReference>
<keyword evidence="2" id="KW-0238">DNA-binding</keyword>
<name>A0A918THD7_9BACT</name>
<accession>A0A918THD7</accession>
<dbReference type="PRINTS" id="PR00032">
    <property type="entry name" value="HTHARAC"/>
</dbReference>
<proteinExistence type="predicted"/>
<dbReference type="RefSeq" id="WP_189566785.1">
    <property type="nucleotide sequence ID" value="NZ_JBHLZH010000002.1"/>
</dbReference>
<reference evidence="5" key="2">
    <citation type="submission" date="2020-09" db="EMBL/GenBank/DDBJ databases">
        <authorList>
            <person name="Sun Q."/>
            <person name="Kim S."/>
        </authorList>
    </citation>
    <scope>NUCLEOTIDE SEQUENCE</scope>
    <source>
        <strain evidence="5">KCTC 12988</strain>
    </source>
</reference>
<dbReference type="InterPro" id="IPR000014">
    <property type="entry name" value="PAS"/>
</dbReference>
<organism evidence="5 6">
    <name type="scientific">Roseibacillus persicicus</name>
    <dbReference type="NCBI Taxonomy" id="454148"/>
    <lineage>
        <taxon>Bacteria</taxon>
        <taxon>Pseudomonadati</taxon>
        <taxon>Verrucomicrobiota</taxon>
        <taxon>Verrucomicrobiia</taxon>
        <taxon>Verrucomicrobiales</taxon>
        <taxon>Verrucomicrobiaceae</taxon>
        <taxon>Roseibacillus</taxon>
    </lineage>
</organism>
<dbReference type="SUPFAM" id="SSF46689">
    <property type="entry name" value="Homeodomain-like"/>
    <property type="match status" value="2"/>
</dbReference>
<dbReference type="NCBIfam" id="TIGR00229">
    <property type="entry name" value="sensory_box"/>
    <property type="match status" value="1"/>
</dbReference>
<evidence type="ECO:0000313" key="5">
    <source>
        <dbReference type="EMBL" id="GHC41910.1"/>
    </source>
</evidence>
<dbReference type="GO" id="GO:0043565">
    <property type="term" value="F:sequence-specific DNA binding"/>
    <property type="evidence" value="ECO:0007669"/>
    <property type="project" value="InterPro"/>
</dbReference>
<dbReference type="InterPro" id="IPR035965">
    <property type="entry name" value="PAS-like_dom_sf"/>
</dbReference>
<dbReference type="InterPro" id="IPR009057">
    <property type="entry name" value="Homeodomain-like_sf"/>
</dbReference>
<dbReference type="InterPro" id="IPR020449">
    <property type="entry name" value="Tscrpt_reg_AraC-type_HTH"/>
</dbReference>
<dbReference type="EMBL" id="BMXI01000001">
    <property type="protein sequence ID" value="GHC41910.1"/>
    <property type="molecule type" value="Genomic_DNA"/>
</dbReference>
<evidence type="ECO:0000256" key="2">
    <source>
        <dbReference type="ARBA" id="ARBA00023125"/>
    </source>
</evidence>
<keyword evidence="6" id="KW-1185">Reference proteome</keyword>
<dbReference type="GO" id="GO:0003700">
    <property type="term" value="F:DNA-binding transcription factor activity"/>
    <property type="evidence" value="ECO:0007669"/>
    <property type="project" value="InterPro"/>
</dbReference>
<dbReference type="Pfam" id="PF12833">
    <property type="entry name" value="HTH_18"/>
    <property type="match status" value="1"/>
</dbReference>
<dbReference type="Proteomes" id="UP000644507">
    <property type="component" value="Unassembled WGS sequence"/>
</dbReference>
<evidence type="ECO:0000313" key="6">
    <source>
        <dbReference type="Proteomes" id="UP000644507"/>
    </source>
</evidence>
<evidence type="ECO:0000256" key="3">
    <source>
        <dbReference type="ARBA" id="ARBA00023163"/>
    </source>
</evidence>
<dbReference type="PROSITE" id="PS00041">
    <property type="entry name" value="HTH_ARAC_FAMILY_1"/>
    <property type="match status" value="2"/>
</dbReference>
<sequence>MPPEKLSTLNNRLRKAVFEAVPGLEVCESLFELINDVRFCIKDREGRYIAANPAFVVRTGLQHRAQLLGRSASELFPALLAAGYEQQDEEIFSTGVSVRDRMEMSTLADGRIGWFITQKIAIRSEGKVIALAGISQDLDSPVEKSRDLGPLGQALNAIRSLSSEGLRIAELADEAGLSGSQFTRRVRSLTGLTPRQLLTKARVEAAADSLRESSKPLSEIAVECGFYDQAAFSRQFRQATGLSPSEYRRELLRS</sequence>
<dbReference type="InterPro" id="IPR018062">
    <property type="entry name" value="HTH_AraC-typ_CS"/>
</dbReference>
<dbReference type="PANTHER" id="PTHR46796">
    <property type="entry name" value="HTH-TYPE TRANSCRIPTIONAL ACTIVATOR RHAS-RELATED"/>
    <property type="match status" value="1"/>
</dbReference>
<dbReference type="InterPro" id="IPR050204">
    <property type="entry name" value="AraC_XylS_family_regulators"/>
</dbReference>
<dbReference type="SUPFAM" id="SSF55785">
    <property type="entry name" value="PYP-like sensor domain (PAS domain)"/>
    <property type="match status" value="1"/>
</dbReference>
<evidence type="ECO:0000256" key="1">
    <source>
        <dbReference type="ARBA" id="ARBA00023015"/>
    </source>
</evidence>
<feature type="domain" description="HTH araC/xylS-type" evidence="4">
    <location>
        <begin position="152"/>
        <end position="250"/>
    </location>
</feature>